<dbReference type="eggNOG" id="KOG0605">
    <property type="taxonomic scope" value="Eukaryota"/>
</dbReference>
<evidence type="ECO:0000256" key="1">
    <source>
        <dbReference type="SAM" id="MobiDB-lite"/>
    </source>
</evidence>
<dbReference type="Proteomes" id="UP000189701">
    <property type="component" value="Unplaced"/>
</dbReference>
<dbReference type="RefSeq" id="XP_009772818.1">
    <property type="nucleotide sequence ID" value="XM_009774516.1"/>
</dbReference>
<name>A0A1U7W2H8_NICSY</name>
<evidence type="ECO:0000313" key="3">
    <source>
        <dbReference type="RefSeq" id="XP_009772818.1"/>
    </source>
</evidence>
<accession>A0A1U7W2H8</accession>
<dbReference type="AlphaFoldDB" id="A0A1U7W2H8"/>
<organism evidence="2 3">
    <name type="scientific">Nicotiana sylvestris</name>
    <name type="common">Wood tobacco</name>
    <name type="synonym">South American tobacco</name>
    <dbReference type="NCBI Taxonomy" id="4096"/>
    <lineage>
        <taxon>Eukaryota</taxon>
        <taxon>Viridiplantae</taxon>
        <taxon>Streptophyta</taxon>
        <taxon>Embryophyta</taxon>
        <taxon>Tracheophyta</taxon>
        <taxon>Spermatophyta</taxon>
        <taxon>Magnoliopsida</taxon>
        <taxon>eudicotyledons</taxon>
        <taxon>Gunneridae</taxon>
        <taxon>Pentapetalae</taxon>
        <taxon>asterids</taxon>
        <taxon>lamiids</taxon>
        <taxon>Solanales</taxon>
        <taxon>Solanaceae</taxon>
        <taxon>Nicotianoideae</taxon>
        <taxon>Nicotianeae</taxon>
        <taxon>Nicotiana</taxon>
    </lineage>
</organism>
<keyword evidence="2" id="KW-1185">Reference proteome</keyword>
<sequence length="135" mass="15878">MEGADMNKPDQVFNSLEPEFSVSSPVTRQKSAAAKQIIENHYKNYLQGLQDRLERRRTLQRKAQEAQIPDDEQEKMLRNLERRETEYMRLQRHKVGIDDFELLTVIGKGAFGEVHCLSYNSISQNYFLIIHVFMM</sequence>
<dbReference type="CDD" id="cd21742">
    <property type="entry name" value="MobB_NDR_LATS-like"/>
    <property type="match status" value="1"/>
</dbReference>
<gene>
    <name evidence="3" type="primary">LOC104223145</name>
</gene>
<dbReference type="Gene3D" id="3.30.200.20">
    <property type="entry name" value="Phosphorylase Kinase, domain 1"/>
    <property type="match status" value="1"/>
</dbReference>
<reference evidence="3" key="2">
    <citation type="submission" date="2025-08" db="UniProtKB">
        <authorList>
            <consortium name="RefSeq"/>
        </authorList>
    </citation>
    <scope>IDENTIFICATION</scope>
    <source>
        <tissue evidence="3">Leaf</tissue>
    </source>
</reference>
<dbReference type="STRING" id="4096.A0A1U7W2H8"/>
<reference evidence="2" key="1">
    <citation type="journal article" date="2013" name="Genome Biol.">
        <title>Reference genomes and transcriptomes of Nicotiana sylvestris and Nicotiana tomentosiformis.</title>
        <authorList>
            <person name="Sierro N."/>
            <person name="Battey J.N."/>
            <person name="Ouadi S."/>
            <person name="Bovet L."/>
            <person name="Goepfert S."/>
            <person name="Bakaher N."/>
            <person name="Peitsch M.C."/>
            <person name="Ivanov N.V."/>
        </authorList>
    </citation>
    <scope>NUCLEOTIDE SEQUENCE [LARGE SCALE GENOMIC DNA]</scope>
</reference>
<protein>
    <submittedName>
        <fullName evidence="3">Serine/threonine-protein kinase 38-like</fullName>
    </submittedName>
</protein>
<dbReference type="InterPro" id="IPR059233">
    <property type="entry name" value="MobB_NdrA/B/Cbk1"/>
</dbReference>
<proteinExistence type="predicted"/>
<feature type="region of interest" description="Disordered" evidence="1">
    <location>
        <begin position="1"/>
        <end position="27"/>
    </location>
</feature>
<evidence type="ECO:0000313" key="2">
    <source>
        <dbReference type="Proteomes" id="UP000189701"/>
    </source>
</evidence>